<evidence type="ECO:0000259" key="8">
    <source>
        <dbReference type="PROSITE" id="PS50222"/>
    </source>
</evidence>
<feature type="transmembrane region" description="Helical" evidence="7">
    <location>
        <begin position="356"/>
        <end position="375"/>
    </location>
</feature>
<dbReference type="Gene3D" id="1.10.238.10">
    <property type="entry name" value="EF-hand"/>
    <property type="match status" value="1"/>
</dbReference>
<keyword evidence="9" id="KW-0407">Ion channel</keyword>
<proteinExistence type="predicted"/>
<feature type="domain" description="EF-hand" evidence="8">
    <location>
        <begin position="526"/>
        <end position="561"/>
    </location>
</feature>
<dbReference type="PROSITE" id="PS50222">
    <property type="entry name" value="EF_HAND_2"/>
    <property type="match status" value="2"/>
</dbReference>
<dbReference type="CDD" id="cd00051">
    <property type="entry name" value="EFh"/>
    <property type="match status" value="1"/>
</dbReference>
<dbReference type="EMBL" id="CAXAMM010022224">
    <property type="protein sequence ID" value="CAK9051528.1"/>
    <property type="molecule type" value="Genomic_DNA"/>
</dbReference>
<evidence type="ECO:0000256" key="4">
    <source>
        <dbReference type="ARBA" id="ARBA00022989"/>
    </source>
</evidence>
<evidence type="ECO:0000313" key="10">
    <source>
        <dbReference type="Proteomes" id="UP001642464"/>
    </source>
</evidence>
<evidence type="ECO:0000256" key="3">
    <source>
        <dbReference type="ARBA" id="ARBA00022837"/>
    </source>
</evidence>
<accession>A0ABP0MK65</accession>
<gene>
    <name evidence="9" type="ORF">SCF082_LOCUS28279</name>
</gene>
<dbReference type="Pfam" id="PF13499">
    <property type="entry name" value="EF-hand_7"/>
    <property type="match status" value="1"/>
</dbReference>
<name>A0ABP0MK65_9DINO</name>
<sequence>MRQEPWKPLEAMSTSDAPGHMSEVLHEVEALMVQQRQEMMKLLRRRFDEVSEGSNVLPGSVGVTRTPFLIRPSSGPKKVDLKVEPPIPTSQGLEDIEDVDIGDLPIVPNSVVKIKSAEEEEEEPKATLKEDAFQSEAGVHAQTSLRGGMSKPSLGTAIQRKQTARSKMEQQMLLLSGDMAERLQFRRTWLQRLTSHVIYENAMSFLIVANALILGLQVQLVAEEAAQRAARLEALPQPSADAFFFLHWFFCIVFTADLGLRWWADGFWDFFQGVDAGWNIFDIFVVAFAIIDVLVDTIFLSSGMMNSILQSRRSFTTLRVLRVVRIIRVLRVVRMLTFFRELRMMIHSTIGCFKSVFFVMLIFGAMLYIFGIAFTSAFIDHMSQVSMWQEPKYQDLIRYFGSVTISGLSLYQAMSNGREWHIFIEALETMEGQVWSYIFLLYTLVSIFAIVNIVAAVFVDSAMQFSKADHQLMVHQEVSNRRDFLSSLGELFQAIDIDDNGYITRDEFDQCLQQEKFMAFFRAIKLDYRDAQLLFDLLDQDQSGKVTVDEFIDGCAKLQGEASALETKVLHLEVQMVRRQLDNYIRYQLGGSSSLFLGSRSFPST</sequence>
<feature type="transmembrane region" description="Helical" evidence="7">
    <location>
        <begin position="434"/>
        <end position="459"/>
    </location>
</feature>
<comment type="caution">
    <text evidence="9">The sequence shown here is derived from an EMBL/GenBank/DDBJ whole genome shotgun (WGS) entry which is preliminary data.</text>
</comment>
<dbReference type="InterPro" id="IPR018247">
    <property type="entry name" value="EF_Hand_1_Ca_BS"/>
</dbReference>
<keyword evidence="2 7" id="KW-0812">Transmembrane</keyword>
<organism evidence="9 10">
    <name type="scientific">Durusdinium trenchii</name>
    <dbReference type="NCBI Taxonomy" id="1381693"/>
    <lineage>
        <taxon>Eukaryota</taxon>
        <taxon>Sar</taxon>
        <taxon>Alveolata</taxon>
        <taxon>Dinophyceae</taxon>
        <taxon>Suessiales</taxon>
        <taxon>Symbiodiniaceae</taxon>
        <taxon>Durusdinium</taxon>
    </lineage>
</organism>
<evidence type="ECO:0000256" key="7">
    <source>
        <dbReference type="SAM" id="Phobius"/>
    </source>
</evidence>
<dbReference type="SMART" id="SM00054">
    <property type="entry name" value="EFh"/>
    <property type="match status" value="2"/>
</dbReference>
<dbReference type="PANTHER" id="PTHR46726">
    <property type="entry name" value="TWO PORE CHANNEL 3"/>
    <property type="match status" value="1"/>
</dbReference>
<dbReference type="InterPro" id="IPR027359">
    <property type="entry name" value="Volt_channel_dom_sf"/>
</dbReference>
<dbReference type="SUPFAM" id="SSF81324">
    <property type="entry name" value="Voltage-gated potassium channels"/>
    <property type="match status" value="1"/>
</dbReference>
<dbReference type="GO" id="GO:0034220">
    <property type="term" value="P:monoatomic ion transmembrane transport"/>
    <property type="evidence" value="ECO:0007669"/>
    <property type="project" value="UniProtKB-KW"/>
</dbReference>
<dbReference type="Pfam" id="PF00520">
    <property type="entry name" value="Ion_trans"/>
    <property type="match status" value="1"/>
</dbReference>
<feature type="transmembrane region" description="Helical" evidence="7">
    <location>
        <begin position="202"/>
        <end position="222"/>
    </location>
</feature>
<evidence type="ECO:0000256" key="1">
    <source>
        <dbReference type="ARBA" id="ARBA00004141"/>
    </source>
</evidence>
<dbReference type="InterPro" id="IPR002048">
    <property type="entry name" value="EF_hand_dom"/>
</dbReference>
<dbReference type="InterPro" id="IPR011992">
    <property type="entry name" value="EF-hand-dom_pair"/>
</dbReference>
<evidence type="ECO:0000256" key="2">
    <source>
        <dbReference type="ARBA" id="ARBA00022692"/>
    </source>
</evidence>
<dbReference type="SUPFAM" id="SSF47473">
    <property type="entry name" value="EF-hand"/>
    <property type="match status" value="1"/>
</dbReference>
<evidence type="ECO:0000256" key="5">
    <source>
        <dbReference type="ARBA" id="ARBA00023136"/>
    </source>
</evidence>
<keyword evidence="9" id="KW-0813">Transport</keyword>
<protein>
    <submittedName>
        <fullName evidence="9">Sodium channel protein 60E (Drosophila ion channel 60) (Drosophila sodium channel 1) (Protein smell-impaired 60E) (Sodium channel 2) (DmNav2)</fullName>
    </submittedName>
</protein>
<keyword evidence="4 7" id="KW-1133">Transmembrane helix</keyword>
<keyword evidence="10" id="KW-1185">Reference proteome</keyword>
<dbReference type="InterPro" id="IPR005821">
    <property type="entry name" value="Ion_trans_dom"/>
</dbReference>
<dbReference type="Gene3D" id="1.20.120.350">
    <property type="entry name" value="Voltage-gated potassium channels. Chain C"/>
    <property type="match status" value="1"/>
</dbReference>
<feature type="transmembrane region" description="Helical" evidence="7">
    <location>
        <begin position="243"/>
        <end position="264"/>
    </location>
</feature>
<evidence type="ECO:0000256" key="6">
    <source>
        <dbReference type="SAM" id="MobiDB-lite"/>
    </source>
</evidence>
<feature type="domain" description="EF-hand" evidence="8">
    <location>
        <begin position="483"/>
        <end position="518"/>
    </location>
</feature>
<dbReference type="Proteomes" id="UP001642464">
    <property type="component" value="Unassembled WGS sequence"/>
</dbReference>
<reference evidence="9 10" key="1">
    <citation type="submission" date="2024-02" db="EMBL/GenBank/DDBJ databases">
        <authorList>
            <person name="Chen Y."/>
            <person name="Shah S."/>
            <person name="Dougan E. K."/>
            <person name="Thang M."/>
            <person name="Chan C."/>
        </authorList>
    </citation>
    <scope>NUCLEOTIDE SEQUENCE [LARGE SCALE GENOMIC DNA]</scope>
</reference>
<dbReference type="PANTHER" id="PTHR46726:SF1">
    <property type="entry name" value="TWO-PORE CALCIUM CHANNEL 3"/>
    <property type="match status" value="1"/>
</dbReference>
<keyword evidence="9" id="KW-0406">Ion transport</keyword>
<evidence type="ECO:0000313" key="9">
    <source>
        <dbReference type="EMBL" id="CAK9051528.1"/>
    </source>
</evidence>
<dbReference type="PROSITE" id="PS00018">
    <property type="entry name" value="EF_HAND_1"/>
    <property type="match status" value="2"/>
</dbReference>
<feature type="transmembrane region" description="Helical" evidence="7">
    <location>
        <begin position="276"/>
        <end position="299"/>
    </location>
</feature>
<keyword evidence="3" id="KW-0106">Calcium</keyword>
<comment type="subcellular location">
    <subcellularLocation>
        <location evidence="1">Membrane</location>
        <topology evidence="1">Multi-pass membrane protein</topology>
    </subcellularLocation>
</comment>
<feature type="region of interest" description="Disordered" evidence="6">
    <location>
        <begin position="1"/>
        <end position="20"/>
    </location>
</feature>
<dbReference type="Gene3D" id="1.10.287.70">
    <property type="match status" value="1"/>
</dbReference>
<keyword evidence="5 7" id="KW-0472">Membrane</keyword>